<evidence type="ECO:0000256" key="1">
    <source>
        <dbReference type="SAM" id="Phobius"/>
    </source>
</evidence>
<feature type="transmembrane region" description="Helical" evidence="1">
    <location>
        <begin position="38"/>
        <end position="60"/>
    </location>
</feature>
<reference evidence="2 3" key="1">
    <citation type="journal article" date="2019" name="Nat. Commun.">
        <title>A new type of DNA phosphorothioation-based antiviral system in archaea.</title>
        <authorList>
            <person name="Xiong L."/>
            <person name="Liu S."/>
            <person name="Chen S."/>
            <person name="Xiao Y."/>
            <person name="Zhu B."/>
            <person name="Gao Y."/>
            <person name="Zhang Y."/>
            <person name="Chen B."/>
            <person name="Luo J."/>
            <person name="Deng Z."/>
            <person name="Chen X."/>
            <person name="Wang L."/>
            <person name="Chen S."/>
        </authorList>
    </citation>
    <scope>NUCLEOTIDE SEQUENCE [LARGE SCALE GENOMIC DNA]</scope>
    <source>
        <strain evidence="2 3">CBA1105</strain>
    </source>
</reference>
<evidence type="ECO:0000313" key="2">
    <source>
        <dbReference type="EMBL" id="QCC51894.1"/>
    </source>
</evidence>
<keyword evidence="1" id="KW-1133">Transmembrane helix</keyword>
<dbReference type="Proteomes" id="UP000296706">
    <property type="component" value="Chromosome"/>
</dbReference>
<dbReference type="EMBL" id="CP031310">
    <property type="protein sequence ID" value="QCC51894.1"/>
    <property type="molecule type" value="Genomic_DNA"/>
</dbReference>
<accession>A0A4D6HCU1</accession>
<organism evidence="2 3">
    <name type="scientific">Halapricum salinum</name>
    <dbReference type="NCBI Taxonomy" id="1457250"/>
    <lineage>
        <taxon>Archaea</taxon>
        <taxon>Methanobacteriati</taxon>
        <taxon>Methanobacteriota</taxon>
        <taxon>Stenosarchaea group</taxon>
        <taxon>Halobacteria</taxon>
        <taxon>Halobacteriales</taxon>
        <taxon>Haloarculaceae</taxon>
        <taxon>Halapricum</taxon>
    </lineage>
</organism>
<dbReference type="STRING" id="1457250.GCA_000755225_00500"/>
<protein>
    <submittedName>
        <fullName evidence="2">Uncharacterized protein</fullName>
    </submittedName>
</protein>
<dbReference type="KEGG" id="hsn:DV733_11930"/>
<keyword evidence="3" id="KW-1185">Reference proteome</keyword>
<gene>
    <name evidence="2" type="ORF">DV733_11930</name>
</gene>
<proteinExistence type="predicted"/>
<sequence>MRGIRRYRLLAPVLFLVWVVMLTVTAPILSLVGVPPQYAAGGVSVVFFVAFWAVGLDYVLDLGIIFGDGTGES</sequence>
<dbReference type="AlphaFoldDB" id="A0A4D6HCU1"/>
<feature type="transmembrane region" description="Helical" evidence="1">
    <location>
        <begin position="9"/>
        <end position="32"/>
    </location>
</feature>
<evidence type="ECO:0000313" key="3">
    <source>
        <dbReference type="Proteomes" id="UP000296706"/>
    </source>
</evidence>
<keyword evidence="1" id="KW-0472">Membrane</keyword>
<keyword evidence="1" id="KW-0812">Transmembrane</keyword>
<name>A0A4D6HCU1_9EURY</name>